<dbReference type="Proteomes" id="UP000326565">
    <property type="component" value="Unassembled WGS sequence"/>
</dbReference>
<proteinExistence type="predicted"/>
<dbReference type="AlphaFoldDB" id="A0A5N5WMS7"/>
<protein>
    <submittedName>
        <fullName evidence="2">Uncharacterized protein</fullName>
    </submittedName>
</protein>
<evidence type="ECO:0000313" key="2">
    <source>
        <dbReference type="EMBL" id="KAB8069858.1"/>
    </source>
</evidence>
<feature type="compositionally biased region" description="Polar residues" evidence="1">
    <location>
        <begin position="64"/>
        <end position="74"/>
    </location>
</feature>
<sequence>MYQFPDYTYDFSQQDTGVDHLDYTPITRDVLGHQATSAADVNDILATQGSPPVVPASQRGARRTGQNESRSVHNNFYDPQEQGAIMPSRPSTGQLLFHKLSNMESQINKISQDSKTAEKGTDTSMNERGNGENGEHINAKVNRLSERMDNLEKRLSSITDALDELMLLPRRMDSYSKWLHDFARTFDKENERVNTMSSGVDDACRRFHHLLSRLSRHRDSDDLMRFYDSEEESMGVAI</sequence>
<evidence type="ECO:0000313" key="3">
    <source>
        <dbReference type="Proteomes" id="UP000326565"/>
    </source>
</evidence>
<keyword evidence="3" id="KW-1185">Reference proteome</keyword>
<feature type="region of interest" description="Disordered" evidence="1">
    <location>
        <begin position="47"/>
        <end position="84"/>
    </location>
</feature>
<organism evidence="2 3">
    <name type="scientific">Aspergillus leporis</name>
    <dbReference type="NCBI Taxonomy" id="41062"/>
    <lineage>
        <taxon>Eukaryota</taxon>
        <taxon>Fungi</taxon>
        <taxon>Dikarya</taxon>
        <taxon>Ascomycota</taxon>
        <taxon>Pezizomycotina</taxon>
        <taxon>Eurotiomycetes</taxon>
        <taxon>Eurotiomycetidae</taxon>
        <taxon>Eurotiales</taxon>
        <taxon>Aspergillaceae</taxon>
        <taxon>Aspergillus</taxon>
        <taxon>Aspergillus subgen. Circumdati</taxon>
    </lineage>
</organism>
<accession>A0A5N5WMS7</accession>
<dbReference type="EMBL" id="ML732324">
    <property type="protein sequence ID" value="KAB8069858.1"/>
    <property type="molecule type" value="Genomic_DNA"/>
</dbReference>
<feature type="region of interest" description="Disordered" evidence="1">
    <location>
        <begin position="109"/>
        <end position="137"/>
    </location>
</feature>
<reference evidence="2 3" key="1">
    <citation type="submission" date="2019-04" db="EMBL/GenBank/DDBJ databases">
        <title>Friends and foes A comparative genomics study of 23 Aspergillus species from section Flavi.</title>
        <authorList>
            <consortium name="DOE Joint Genome Institute"/>
            <person name="Kjaerbolling I."/>
            <person name="Vesth T."/>
            <person name="Frisvad J.C."/>
            <person name="Nybo J.L."/>
            <person name="Theobald S."/>
            <person name="Kildgaard S."/>
            <person name="Isbrandt T."/>
            <person name="Kuo A."/>
            <person name="Sato A."/>
            <person name="Lyhne E.K."/>
            <person name="Kogle M.E."/>
            <person name="Wiebenga A."/>
            <person name="Kun R.S."/>
            <person name="Lubbers R.J."/>
            <person name="Makela M.R."/>
            <person name="Barry K."/>
            <person name="Chovatia M."/>
            <person name="Clum A."/>
            <person name="Daum C."/>
            <person name="Haridas S."/>
            <person name="He G."/>
            <person name="LaButti K."/>
            <person name="Lipzen A."/>
            <person name="Mondo S."/>
            <person name="Riley R."/>
            <person name="Salamov A."/>
            <person name="Simmons B.A."/>
            <person name="Magnuson J.K."/>
            <person name="Henrissat B."/>
            <person name="Mortensen U.H."/>
            <person name="Larsen T.O."/>
            <person name="Devries R.P."/>
            <person name="Grigoriev I.V."/>
            <person name="Machida M."/>
            <person name="Baker S.E."/>
            <person name="Andersen M.R."/>
        </authorList>
    </citation>
    <scope>NUCLEOTIDE SEQUENCE [LARGE SCALE GENOMIC DNA]</scope>
    <source>
        <strain evidence="2 3">CBS 151.66</strain>
    </source>
</reference>
<dbReference type="OrthoDB" id="10421402at2759"/>
<name>A0A5N5WMS7_9EURO</name>
<evidence type="ECO:0000256" key="1">
    <source>
        <dbReference type="SAM" id="MobiDB-lite"/>
    </source>
</evidence>
<gene>
    <name evidence="2" type="ORF">BDV29DRAFT_161032</name>
</gene>